<evidence type="ECO:0000313" key="2">
    <source>
        <dbReference type="Proteomes" id="UP000810171"/>
    </source>
</evidence>
<dbReference type="InterPro" id="IPR014054">
    <property type="entry name" value="Phage_regulatory_Rha"/>
</dbReference>
<sequence length="251" mass="28770">MNDVIRVSNTEQVTMTSAEIADLVEARHDSVKRTIERLAERGAIQLPPLVEVQNHLGQRVSVYSVGKRDSYVIVAQLSPEFTARLVDRWQALEQQVSSPYQLPDFNNPAVAARAWADAVEQGQQLALENQQVRRDLEHMQSHFVDGMKIVDFAKTLNGVNCQEIQKHLSAIGWLRRDGFSGWRVNSKARDKYLAERTTIWIHPTTEEERERHYPVLLRAGAVRLFQMYTQEQLPMKKTWNGKIGHAAEVMQ</sequence>
<dbReference type="Pfam" id="PF09669">
    <property type="entry name" value="Phage_pRha"/>
    <property type="match status" value="1"/>
</dbReference>
<dbReference type="RefSeq" id="WP_209286282.1">
    <property type="nucleotide sequence ID" value="NZ_JACVEW010000003.1"/>
</dbReference>
<protein>
    <submittedName>
        <fullName evidence="1">Rha family transcriptional regulator</fullName>
    </submittedName>
</protein>
<name>A0ABS3Z7K0_9GAMM</name>
<proteinExistence type="predicted"/>
<keyword evidence="2" id="KW-1185">Reference proteome</keyword>
<dbReference type="Proteomes" id="UP000810171">
    <property type="component" value="Unassembled WGS sequence"/>
</dbReference>
<gene>
    <name evidence="1" type="ORF">H9C73_02900</name>
</gene>
<evidence type="ECO:0000313" key="1">
    <source>
        <dbReference type="EMBL" id="MBP0047672.1"/>
    </source>
</evidence>
<reference evidence="1 2" key="1">
    <citation type="submission" date="2020-09" db="EMBL/GenBank/DDBJ databases">
        <authorList>
            <person name="Tanuku N.R.S."/>
        </authorList>
    </citation>
    <scope>NUCLEOTIDE SEQUENCE [LARGE SCALE GENOMIC DNA]</scope>
    <source>
        <strain evidence="1 2">AK62</strain>
    </source>
</reference>
<organism evidence="1 2">
    <name type="scientific">Marinobacterium alkalitolerans</name>
    <dbReference type="NCBI Taxonomy" id="1542925"/>
    <lineage>
        <taxon>Bacteria</taxon>
        <taxon>Pseudomonadati</taxon>
        <taxon>Pseudomonadota</taxon>
        <taxon>Gammaproteobacteria</taxon>
        <taxon>Oceanospirillales</taxon>
        <taxon>Oceanospirillaceae</taxon>
        <taxon>Marinobacterium</taxon>
    </lineage>
</organism>
<dbReference type="EMBL" id="JACVEW010000003">
    <property type="protein sequence ID" value="MBP0047672.1"/>
    <property type="molecule type" value="Genomic_DNA"/>
</dbReference>
<comment type="caution">
    <text evidence="1">The sequence shown here is derived from an EMBL/GenBank/DDBJ whole genome shotgun (WGS) entry which is preliminary data.</text>
</comment>
<accession>A0ABS3Z7K0</accession>